<dbReference type="Pfam" id="PF13728">
    <property type="entry name" value="TraF"/>
    <property type="match status" value="1"/>
</dbReference>
<name>A0A514C8T1_MORMO</name>
<dbReference type="NCBIfam" id="TIGR02738">
    <property type="entry name" value="TrbB"/>
    <property type="match status" value="1"/>
</dbReference>
<dbReference type="EMBL" id="MK851048">
    <property type="protein sequence ID" value="QDH76094.1"/>
    <property type="molecule type" value="Genomic_DNA"/>
</dbReference>
<reference evidence="2" key="1">
    <citation type="submission" date="2019-04" db="EMBL/GenBank/DDBJ databases">
        <authorList>
            <person name="Hu G."/>
            <person name="Luo X."/>
        </authorList>
    </citation>
    <scope>NUCLEOTIDE SEQUENCE</scope>
    <source>
        <strain evidence="2">MM1L5</strain>
        <plasmid evidence="2">pMM1L5</plasmid>
    </source>
</reference>
<evidence type="ECO:0000313" key="2">
    <source>
        <dbReference type="EMBL" id="QDH76094.1"/>
    </source>
</evidence>
<feature type="chain" id="PRO_5021918057" description="Conjugal transfer protein TrbB" evidence="1">
    <location>
        <begin position="18"/>
        <end position="174"/>
    </location>
</feature>
<dbReference type="RefSeq" id="WP_053091309.1">
    <property type="nucleotide sequence ID" value="NZ_CBCYIR010000044.1"/>
</dbReference>
<dbReference type="InterPro" id="IPR014109">
    <property type="entry name" value="Thiol-disulphide_isomerase_rbB"/>
</dbReference>
<organism evidence="2">
    <name type="scientific">Morganella morganii</name>
    <name type="common">Proteus morganii</name>
    <dbReference type="NCBI Taxonomy" id="582"/>
    <lineage>
        <taxon>Bacteria</taxon>
        <taxon>Pseudomonadati</taxon>
        <taxon>Pseudomonadota</taxon>
        <taxon>Gammaproteobacteria</taxon>
        <taxon>Enterobacterales</taxon>
        <taxon>Morganellaceae</taxon>
        <taxon>Morganella</taxon>
    </lineage>
</organism>
<feature type="signal peptide" evidence="1">
    <location>
        <begin position="1"/>
        <end position="17"/>
    </location>
</feature>
<protein>
    <recommendedName>
        <fullName evidence="3">Conjugal transfer protein TrbB</fullName>
    </recommendedName>
</protein>
<geneLocation type="plasmid" evidence="2">
    <name>pMM1L5</name>
</geneLocation>
<proteinExistence type="predicted"/>
<dbReference type="NCBIfam" id="NF010288">
    <property type="entry name" value="PRK13728.1"/>
    <property type="match status" value="1"/>
</dbReference>
<keyword evidence="1" id="KW-0732">Signal</keyword>
<dbReference type="SUPFAM" id="SSF52833">
    <property type="entry name" value="Thioredoxin-like"/>
    <property type="match status" value="1"/>
</dbReference>
<accession>A0A514C8T1</accession>
<dbReference type="AlphaFoldDB" id="A0A514C8T1"/>
<dbReference type="InterPro" id="IPR036249">
    <property type="entry name" value="Thioredoxin-like_sf"/>
</dbReference>
<dbReference type="InterPro" id="IPR039555">
    <property type="entry name" value="TraF/TrbB"/>
</dbReference>
<keyword evidence="2" id="KW-0614">Plasmid</keyword>
<sequence>MKRLCILLLMVCLPAAAGTLEDIAALEAAKGQKTRGGDSVTASAPLRRAPAPRPYALPDGRTVNLNDYTLVLFMQSECIYCHQFDPLLKQWADMRGFKVFVYSLNGQGDAAFPDAIPAPPAVVQTFFGNGIPVMTPTLFLVEVNTLKTAPLAQGLTPLPEVENRLHRTLMSAQP</sequence>
<evidence type="ECO:0000256" key="1">
    <source>
        <dbReference type="SAM" id="SignalP"/>
    </source>
</evidence>
<evidence type="ECO:0008006" key="3">
    <source>
        <dbReference type="Google" id="ProtNLM"/>
    </source>
</evidence>